<dbReference type="InterPro" id="IPR006062">
    <property type="entry name" value="His_biosynth"/>
</dbReference>
<dbReference type="GO" id="GO:0000105">
    <property type="term" value="P:L-histidine biosynthetic process"/>
    <property type="evidence" value="ECO:0007669"/>
    <property type="project" value="UniProtKB-KW"/>
</dbReference>
<proteinExistence type="inferred from homology"/>
<reference evidence="6" key="1">
    <citation type="submission" date="2022-10" db="EMBL/GenBank/DDBJ databases">
        <title>The WGS of Solirubrobacter ginsenosidimutans DSM 21036.</title>
        <authorList>
            <person name="Jiang Z."/>
        </authorList>
    </citation>
    <scope>NUCLEOTIDE SEQUENCE</scope>
    <source>
        <strain evidence="6">DSM 21036</strain>
    </source>
</reference>
<dbReference type="Proteomes" id="UP001149140">
    <property type="component" value="Unassembled WGS sequence"/>
</dbReference>
<dbReference type="InterPro" id="IPR011060">
    <property type="entry name" value="RibuloseP-bd_barrel"/>
</dbReference>
<protein>
    <submittedName>
        <fullName evidence="6">HisA/HisF-related TIM barrel protein</fullName>
    </submittedName>
</protein>
<organism evidence="6 7">
    <name type="scientific">Solirubrobacter ginsenosidimutans</name>
    <dbReference type="NCBI Taxonomy" id="490573"/>
    <lineage>
        <taxon>Bacteria</taxon>
        <taxon>Bacillati</taxon>
        <taxon>Actinomycetota</taxon>
        <taxon>Thermoleophilia</taxon>
        <taxon>Solirubrobacterales</taxon>
        <taxon>Solirubrobacteraceae</taxon>
        <taxon>Solirubrobacter</taxon>
    </lineage>
</organism>
<name>A0A9X3MUG6_9ACTN</name>
<dbReference type="EMBL" id="JAPDOD010000004">
    <property type="protein sequence ID" value="MDA0159968.1"/>
    <property type="molecule type" value="Genomic_DNA"/>
</dbReference>
<dbReference type="Pfam" id="PF00977">
    <property type="entry name" value="His_biosynth"/>
    <property type="match status" value="1"/>
</dbReference>
<evidence type="ECO:0000313" key="7">
    <source>
        <dbReference type="Proteomes" id="UP001149140"/>
    </source>
</evidence>
<evidence type="ECO:0000256" key="4">
    <source>
        <dbReference type="ARBA" id="ARBA00029440"/>
    </source>
</evidence>
<comment type="similarity">
    <text evidence="1 5">Belongs to the HisA/HisF family.</text>
</comment>
<evidence type="ECO:0000313" key="6">
    <source>
        <dbReference type="EMBL" id="MDA0159968.1"/>
    </source>
</evidence>
<dbReference type="Gene3D" id="3.20.20.70">
    <property type="entry name" value="Aldolase class I"/>
    <property type="match status" value="1"/>
</dbReference>
<dbReference type="PANTHER" id="PTHR43090:SF2">
    <property type="entry name" value="1-(5-PHOSPHORIBOSYL)-5-[(5-PHOSPHORIBOSYLAMINO)METHYLIDENEAMINO] IMIDAZOLE-4-CARBOXAMIDE ISOMERASE"/>
    <property type="match status" value="1"/>
</dbReference>
<evidence type="ECO:0000256" key="1">
    <source>
        <dbReference type="ARBA" id="ARBA00009667"/>
    </source>
</evidence>
<evidence type="ECO:0000256" key="5">
    <source>
        <dbReference type="RuleBase" id="RU003657"/>
    </source>
</evidence>
<dbReference type="InterPro" id="IPR044524">
    <property type="entry name" value="Isoase_HisA-like"/>
</dbReference>
<keyword evidence="7" id="KW-1185">Reference proteome</keyword>
<dbReference type="PANTHER" id="PTHR43090">
    <property type="entry name" value="1-(5-PHOSPHORIBOSYL)-5-[(5-PHOSPHORIBOSYLAMINO)METHYLIDENEAMINO] IMIDAZOLE-4-CARBOXAMIDE ISOMERASE"/>
    <property type="match status" value="1"/>
</dbReference>
<evidence type="ECO:0000256" key="2">
    <source>
        <dbReference type="ARBA" id="ARBA00022605"/>
    </source>
</evidence>
<comment type="caution">
    <text evidence="6">The sequence shown here is derived from an EMBL/GenBank/DDBJ whole genome shotgun (WGS) entry which is preliminary data.</text>
</comment>
<sequence length="239" mass="24643">MPVIDLKAGTAVHAVRGERERYRPVSNVSAGDDGDPLALARVFRSELGLEELYVADLDAITGEGEHRETIGALARGARVMVDAGVSEPERARALLDLGAQRVIVGSETLTGPEALDRLLVELPGGTVVLSLDLRDGGLLSPDPALAGLSALEAMARLHRAGLREAIVLDLARVGTGAGLDVGLIADLHAAFPELELLAGGGVRDAADLRALRDAGAAGALVGTALHTGVIGSRELAELR</sequence>
<dbReference type="AlphaFoldDB" id="A0A9X3MUG6"/>
<keyword evidence="3 5" id="KW-0368">Histidine biosynthesis</keyword>
<comment type="pathway">
    <text evidence="4">Amino-acid biosynthesis.</text>
</comment>
<dbReference type="CDD" id="cd04723">
    <property type="entry name" value="HisA_HisF"/>
    <property type="match status" value="1"/>
</dbReference>
<keyword evidence="2 5" id="KW-0028">Amino-acid biosynthesis</keyword>
<accession>A0A9X3MUG6</accession>
<dbReference type="GO" id="GO:0000162">
    <property type="term" value="P:L-tryptophan biosynthetic process"/>
    <property type="evidence" value="ECO:0007669"/>
    <property type="project" value="TreeGrafter"/>
</dbReference>
<evidence type="ECO:0000256" key="3">
    <source>
        <dbReference type="ARBA" id="ARBA00023102"/>
    </source>
</evidence>
<dbReference type="InterPro" id="IPR013785">
    <property type="entry name" value="Aldolase_TIM"/>
</dbReference>
<dbReference type="GO" id="GO:0003949">
    <property type="term" value="F:1-(5-phosphoribosyl)-5-[(5-phosphoribosylamino)methylideneamino]imidazole-4-carboxamide isomerase activity"/>
    <property type="evidence" value="ECO:0007669"/>
    <property type="project" value="InterPro"/>
</dbReference>
<dbReference type="SUPFAM" id="SSF51366">
    <property type="entry name" value="Ribulose-phoshate binding barrel"/>
    <property type="match status" value="1"/>
</dbReference>
<gene>
    <name evidence="6" type="ORF">OM076_06830</name>
</gene>
<dbReference type="GO" id="GO:0005737">
    <property type="term" value="C:cytoplasm"/>
    <property type="evidence" value="ECO:0007669"/>
    <property type="project" value="TreeGrafter"/>
</dbReference>